<dbReference type="Proteomes" id="UP001164539">
    <property type="component" value="Chromosome 1"/>
</dbReference>
<sequence length="304" mass="34193">MEMGEAIASSKKISVSASSRKKEDLFHVIHKVPAGDGPYVKAKHAQLVQKDPEAAIVLFWKAINAGDRVDSALKDMAVVMKQLDRSEEAIEAIKSFRGRCSKQSQESLDNVLIDLYKKCGKVEEQIELLKRKLRLIYQGEVFNGKPTKTARSHGKKFQVSVKQETSRLLGNLGWAYMQKSNFMGAEVIYQKAQMIDPDANKACNLGLCLLRQARYTEARSVLDDVVNGRLPGSDDPKARRRAQELLYELELKQPPPELSDIMGLNLDIDLVNGLEQMMNAWAPSRSKRLPIFEEISSFRNQLAC</sequence>
<evidence type="ECO:0000313" key="1">
    <source>
        <dbReference type="EMBL" id="KAJ4728516.1"/>
    </source>
</evidence>
<keyword evidence="2" id="KW-1185">Reference proteome</keyword>
<evidence type="ECO:0000313" key="2">
    <source>
        <dbReference type="Proteomes" id="UP001164539"/>
    </source>
</evidence>
<proteinExistence type="predicted"/>
<accession>A0ACC1YYE6</accession>
<reference evidence="1 2" key="1">
    <citation type="journal article" date="2023" name="Science">
        <title>Complex scaffold remodeling in plant triterpene biosynthesis.</title>
        <authorList>
            <person name="De La Pena R."/>
            <person name="Hodgson H."/>
            <person name="Liu J.C."/>
            <person name="Stephenson M.J."/>
            <person name="Martin A.C."/>
            <person name="Owen C."/>
            <person name="Harkess A."/>
            <person name="Leebens-Mack J."/>
            <person name="Jimenez L.E."/>
            <person name="Osbourn A."/>
            <person name="Sattely E.S."/>
        </authorList>
    </citation>
    <scope>NUCLEOTIDE SEQUENCE [LARGE SCALE GENOMIC DNA]</scope>
    <source>
        <strain evidence="2">cv. JPN11</strain>
        <tissue evidence="1">Leaf</tissue>
    </source>
</reference>
<name>A0ACC1YYE6_MELAZ</name>
<organism evidence="1 2">
    <name type="scientific">Melia azedarach</name>
    <name type="common">Chinaberry tree</name>
    <dbReference type="NCBI Taxonomy" id="155640"/>
    <lineage>
        <taxon>Eukaryota</taxon>
        <taxon>Viridiplantae</taxon>
        <taxon>Streptophyta</taxon>
        <taxon>Embryophyta</taxon>
        <taxon>Tracheophyta</taxon>
        <taxon>Spermatophyta</taxon>
        <taxon>Magnoliopsida</taxon>
        <taxon>eudicotyledons</taxon>
        <taxon>Gunneridae</taxon>
        <taxon>Pentapetalae</taxon>
        <taxon>rosids</taxon>
        <taxon>malvids</taxon>
        <taxon>Sapindales</taxon>
        <taxon>Meliaceae</taxon>
        <taxon>Melia</taxon>
    </lineage>
</organism>
<comment type="caution">
    <text evidence="1">The sequence shown here is derived from an EMBL/GenBank/DDBJ whole genome shotgun (WGS) entry which is preliminary data.</text>
</comment>
<dbReference type="EMBL" id="CM051394">
    <property type="protein sequence ID" value="KAJ4728516.1"/>
    <property type="molecule type" value="Genomic_DNA"/>
</dbReference>
<gene>
    <name evidence="1" type="ORF">OWV82_001432</name>
</gene>
<protein>
    <submittedName>
        <fullName evidence="1">Protein SULFUR DEFICIENCY-INDUCED 1-like</fullName>
    </submittedName>
</protein>